<dbReference type="PANTHER" id="PTHR30569">
    <property type="entry name" value="CYTOSINE TRANSPORTER CODB"/>
    <property type="match status" value="1"/>
</dbReference>
<feature type="transmembrane region" description="Helical" evidence="8">
    <location>
        <begin position="345"/>
        <end position="368"/>
    </location>
</feature>
<comment type="similarity">
    <text evidence="2 7">Belongs to the purine-cytosine permease (2.A.39) family.</text>
</comment>
<dbReference type="OrthoDB" id="9787279at2"/>
<accession>A0A4Z0GJK1</accession>
<dbReference type="RefSeq" id="WP_135349281.1">
    <property type="nucleotide sequence ID" value="NZ_SRJD01000017.1"/>
</dbReference>
<evidence type="ECO:0000256" key="4">
    <source>
        <dbReference type="ARBA" id="ARBA00022692"/>
    </source>
</evidence>
<feature type="transmembrane region" description="Helical" evidence="8">
    <location>
        <begin position="161"/>
        <end position="179"/>
    </location>
</feature>
<evidence type="ECO:0000256" key="8">
    <source>
        <dbReference type="SAM" id="Phobius"/>
    </source>
</evidence>
<comment type="subcellular location">
    <subcellularLocation>
        <location evidence="1">Membrane</location>
        <topology evidence="1">Multi-pass membrane protein</topology>
    </subcellularLocation>
</comment>
<proteinExistence type="inferred from homology"/>
<dbReference type="Pfam" id="PF02133">
    <property type="entry name" value="Transp_cyt_pur"/>
    <property type="match status" value="1"/>
</dbReference>
<feature type="transmembrane region" description="Helical" evidence="8">
    <location>
        <begin position="66"/>
        <end position="94"/>
    </location>
</feature>
<keyword evidence="4 8" id="KW-0812">Transmembrane</keyword>
<evidence type="ECO:0000256" key="1">
    <source>
        <dbReference type="ARBA" id="ARBA00004141"/>
    </source>
</evidence>
<name>A0A4Z0GJK1_9BACL</name>
<gene>
    <name evidence="9" type="ORF">E4665_13280</name>
</gene>
<sequence length="469" mass="50323">MSKDLSSNLGSISTEPAAASKKEYGATESVPHSAARNMSFWDMLATWVGANANNGTWYIGGVMAGLAFGGAIAVTLIANPIAYIFMALVGYMGYKAGTSTMALTRPSFGIRGSKLPSVINLTSFVGWTAVNTFIAAISISFLLKDVLGWPAFGEKGSVKSMAVGILIMSVLHLVSISLGHRSVKMIERVGMILIAVLGIWETIVVLQHVSFSQILSWHPAASASLPFGVAMDTMAAFSLAWIPAIAEFTRYTKRKSSATVAPMIGANVGLFWFAFVGIIATIASAVASGVFDPNTSDPSTIASKLGLGWLAMLVIILTSTTANAVNLMAAGITLTNLSKKIKPMVALWVSTIGAVLLTFVPLFFGTFLDSFISFLDYLGMVLGPLIGIMVTDFFIVRKRHYDAPAFEEVNGKYWYSGGFYWAGLIAWAIGVVAYYFLHNAEFLKVSVGATYPVLILSGLLYWLFTRIHK</sequence>
<evidence type="ECO:0000313" key="9">
    <source>
        <dbReference type="EMBL" id="TGA97012.1"/>
    </source>
</evidence>
<evidence type="ECO:0000256" key="3">
    <source>
        <dbReference type="ARBA" id="ARBA00022448"/>
    </source>
</evidence>
<feature type="transmembrane region" description="Helical" evidence="8">
    <location>
        <begin position="115"/>
        <end position="141"/>
    </location>
</feature>
<feature type="transmembrane region" description="Helical" evidence="8">
    <location>
        <begin position="307"/>
        <end position="333"/>
    </location>
</feature>
<protein>
    <submittedName>
        <fullName evidence="9">Cytosine permease</fullName>
    </submittedName>
</protein>
<evidence type="ECO:0000256" key="6">
    <source>
        <dbReference type="ARBA" id="ARBA00023136"/>
    </source>
</evidence>
<reference evidence="9 10" key="1">
    <citation type="journal article" date="2015" name="Int. J. Syst. Evol. Microbiol.">
        <title>Sporolactobacillus shoreae sp. nov. and Sporolactobacillus spathodeae sp. nov., two spore-forming lactic acid bacteria isolated from tree barks in Thailand.</title>
        <authorList>
            <person name="Thamacharoensuk T."/>
            <person name="Kitahara M."/>
            <person name="Ohkuma M."/>
            <person name="Thongchul N."/>
            <person name="Tanasupawat S."/>
        </authorList>
    </citation>
    <scope>NUCLEOTIDE SEQUENCE [LARGE SCALE GENOMIC DNA]</scope>
    <source>
        <strain evidence="9 10">BK92</strain>
    </source>
</reference>
<evidence type="ECO:0000256" key="5">
    <source>
        <dbReference type="ARBA" id="ARBA00022989"/>
    </source>
</evidence>
<dbReference type="InterPro" id="IPR001248">
    <property type="entry name" value="Pur-cyt_permease"/>
</dbReference>
<dbReference type="GO" id="GO:0015209">
    <property type="term" value="F:cytosine transmembrane transporter activity"/>
    <property type="evidence" value="ECO:0007669"/>
    <property type="project" value="InterPro"/>
</dbReference>
<feature type="transmembrane region" description="Helical" evidence="8">
    <location>
        <begin position="223"/>
        <end position="242"/>
    </location>
</feature>
<dbReference type="Proteomes" id="UP000298347">
    <property type="component" value="Unassembled WGS sequence"/>
</dbReference>
<dbReference type="CDD" id="cd11484">
    <property type="entry name" value="SLC-NCS1sbd_CobB-like"/>
    <property type="match status" value="1"/>
</dbReference>
<comment type="caution">
    <text evidence="9">The sequence shown here is derived from an EMBL/GenBank/DDBJ whole genome shotgun (WGS) entry which is preliminary data.</text>
</comment>
<dbReference type="PANTHER" id="PTHR30569:SF0">
    <property type="entry name" value="CYTOSINE PERMEASE"/>
    <property type="match status" value="1"/>
</dbReference>
<dbReference type="PIRSF" id="PIRSF002744">
    <property type="entry name" value="Pur-cyt_permease"/>
    <property type="match status" value="1"/>
</dbReference>
<feature type="transmembrane region" description="Helical" evidence="8">
    <location>
        <begin position="263"/>
        <end position="287"/>
    </location>
</feature>
<keyword evidence="6 7" id="KW-0472">Membrane</keyword>
<keyword evidence="10" id="KW-1185">Reference proteome</keyword>
<feature type="transmembrane region" description="Helical" evidence="8">
    <location>
        <begin position="374"/>
        <end position="396"/>
    </location>
</feature>
<dbReference type="Gene3D" id="1.10.4160.10">
    <property type="entry name" value="Hydantoin permease"/>
    <property type="match status" value="1"/>
</dbReference>
<evidence type="ECO:0000256" key="7">
    <source>
        <dbReference type="PIRNR" id="PIRNR002744"/>
    </source>
</evidence>
<keyword evidence="5 8" id="KW-1133">Transmembrane helix</keyword>
<evidence type="ECO:0000313" key="10">
    <source>
        <dbReference type="Proteomes" id="UP000298347"/>
    </source>
</evidence>
<feature type="transmembrane region" description="Helical" evidence="8">
    <location>
        <begin position="443"/>
        <end position="464"/>
    </location>
</feature>
<keyword evidence="3 7" id="KW-0813">Transport</keyword>
<feature type="transmembrane region" description="Helical" evidence="8">
    <location>
        <begin position="417"/>
        <end position="437"/>
    </location>
</feature>
<dbReference type="InterPro" id="IPR026030">
    <property type="entry name" value="Pur-cyt_permease_Fcy2/21/22"/>
</dbReference>
<organism evidence="9 10">
    <name type="scientific">Sporolactobacillus shoreae</name>
    <dbReference type="NCBI Taxonomy" id="1465501"/>
    <lineage>
        <taxon>Bacteria</taxon>
        <taxon>Bacillati</taxon>
        <taxon>Bacillota</taxon>
        <taxon>Bacilli</taxon>
        <taxon>Bacillales</taxon>
        <taxon>Sporolactobacillaceae</taxon>
        <taxon>Sporolactobacillus</taxon>
    </lineage>
</organism>
<dbReference type="InterPro" id="IPR030191">
    <property type="entry name" value="CodB"/>
</dbReference>
<dbReference type="AlphaFoldDB" id="A0A4Z0GJK1"/>
<feature type="transmembrane region" description="Helical" evidence="8">
    <location>
        <begin position="191"/>
        <end position="211"/>
    </location>
</feature>
<dbReference type="GO" id="GO:0005886">
    <property type="term" value="C:plasma membrane"/>
    <property type="evidence" value="ECO:0007669"/>
    <property type="project" value="TreeGrafter"/>
</dbReference>
<dbReference type="EMBL" id="SRJD01000017">
    <property type="protein sequence ID" value="TGA97012.1"/>
    <property type="molecule type" value="Genomic_DNA"/>
</dbReference>
<evidence type="ECO:0000256" key="2">
    <source>
        <dbReference type="ARBA" id="ARBA00008974"/>
    </source>
</evidence>